<dbReference type="AlphaFoldDB" id="A0A9Q5HS27"/>
<organism evidence="2 3">
    <name type="scientific">Sanghuangporus baumii</name>
    <name type="common">Phellinus baumii</name>
    <dbReference type="NCBI Taxonomy" id="108892"/>
    <lineage>
        <taxon>Eukaryota</taxon>
        <taxon>Fungi</taxon>
        <taxon>Dikarya</taxon>
        <taxon>Basidiomycota</taxon>
        <taxon>Agaricomycotina</taxon>
        <taxon>Agaricomycetes</taxon>
        <taxon>Hymenochaetales</taxon>
        <taxon>Hymenochaetaceae</taxon>
        <taxon>Sanghuangporus</taxon>
    </lineage>
</organism>
<sequence>MESSSDEDVLTRTLNSLLASLEISLVVQCPLELTPSKILTIFESMLRMKLPISSETRKCKTHAARVEAMKVFIGVLEDDVLGVDVGLGDIDPRRLAEGRRKELLRVVETLCWLGKRMNYISQDGLSVGNVARSRDSTFNDSGGRVIEEPGSPSMLSAMSTVHDSSLLTYSARSCDDSQTTITTHSASENAQDTLGEDVFSLIGQLSPPHRGRRHHTYPEYVHSHEVDEDQDAEADILMLRKSSRRYDFGPDDSDADDLYCHCESDISESSSAAPPVRTTGYLELVDLDEELRAYELRRKRSTKRSSRIHHRHPASFLSSHSPQPSTGVITRHTSPLQYNLALLDERARLLSELARLRHDRS</sequence>
<gene>
    <name evidence="2" type="ORF">A7U60_g7922</name>
</gene>
<name>A0A9Q5HS27_SANBA</name>
<reference evidence="2" key="1">
    <citation type="submission" date="2016-06" db="EMBL/GenBank/DDBJ databases">
        <title>Draft Genome sequence of the fungus Inonotus baumii.</title>
        <authorList>
            <person name="Zhu H."/>
            <person name="Lin W."/>
        </authorList>
    </citation>
    <scope>NUCLEOTIDE SEQUENCE</scope>
    <source>
        <strain evidence="2">821</strain>
    </source>
</reference>
<evidence type="ECO:0000313" key="3">
    <source>
        <dbReference type="Proteomes" id="UP000757232"/>
    </source>
</evidence>
<feature type="compositionally biased region" description="Basic residues" evidence="1">
    <location>
        <begin position="299"/>
        <end position="313"/>
    </location>
</feature>
<comment type="caution">
    <text evidence="2">The sequence shown here is derived from an EMBL/GenBank/DDBJ whole genome shotgun (WGS) entry which is preliminary data.</text>
</comment>
<proteinExistence type="predicted"/>
<evidence type="ECO:0000313" key="2">
    <source>
        <dbReference type="EMBL" id="OCB84968.1"/>
    </source>
</evidence>
<accession>A0A9Q5HS27</accession>
<evidence type="ECO:0000256" key="1">
    <source>
        <dbReference type="SAM" id="MobiDB-lite"/>
    </source>
</evidence>
<feature type="compositionally biased region" description="Polar residues" evidence="1">
    <location>
        <begin position="316"/>
        <end position="329"/>
    </location>
</feature>
<feature type="region of interest" description="Disordered" evidence="1">
    <location>
        <begin position="299"/>
        <end position="329"/>
    </location>
</feature>
<protein>
    <submittedName>
        <fullName evidence="2">Uncharacterized protein</fullName>
    </submittedName>
</protein>
<keyword evidence="3" id="KW-1185">Reference proteome</keyword>
<dbReference type="EMBL" id="LNZH02000212">
    <property type="protein sequence ID" value="OCB84968.1"/>
    <property type="molecule type" value="Genomic_DNA"/>
</dbReference>
<dbReference type="OrthoDB" id="2596754at2759"/>
<dbReference type="Proteomes" id="UP000757232">
    <property type="component" value="Unassembled WGS sequence"/>
</dbReference>